<feature type="domain" description="GRF-type" evidence="6">
    <location>
        <begin position="18"/>
        <end position="63"/>
    </location>
</feature>
<keyword evidence="1" id="KW-0479">Metal-binding</keyword>
<dbReference type="AlphaFoldDB" id="A0AAV9DSA6"/>
<name>A0AAV9DSA6_ACOCL</name>
<evidence type="ECO:0000256" key="4">
    <source>
        <dbReference type="PROSITE-ProRule" id="PRU01343"/>
    </source>
</evidence>
<dbReference type="PROSITE" id="PS51999">
    <property type="entry name" value="ZF_GRF"/>
    <property type="match status" value="1"/>
</dbReference>
<accession>A0AAV9DSA6</accession>
<keyword evidence="3" id="KW-0862">Zinc</keyword>
<dbReference type="GO" id="GO:0008270">
    <property type="term" value="F:zinc ion binding"/>
    <property type="evidence" value="ECO:0007669"/>
    <property type="project" value="UniProtKB-KW"/>
</dbReference>
<evidence type="ECO:0000256" key="1">
    <source>
        <dbReference type="ARBA" id="ARBA00022723"/>
    </source>
</evidence>
<proteinExistence type="predicted"/>
<comment type="caution">
    <text evidence="7">The sequence shown here is derived from an EMBL/GenBank/DDBJ whole genome shotgun (WGS) entry which is preliminary data.</text>
</comment>
<organism evidence="7 8">
    <name type="scientific">Acorus calamus</name>
    <name type="common">Sweet flag</name>
    <dbReference type="NCBI Taxonomy" id="4465"/>
    <lineage>
        <taxon>Eukaryota</taxon>
        <taxon>Viridiplantae</taxon>
        <taxon>Streptophyta</taxon>
        <taxon>Embryophyta</taxon>
        <taxon>Tracheophyta</taxon>
        <taxon>Spermatophyta</taxon>
        <taxon>Magnoliopsida</taxon>
        <taxon>Liliopsida</taxon>
        <taxon>Acoraceae</taxon>
        <taxon>Acorus</taxon>
    </lineage>
</organism>
<evidence type="ECO:0000259" key="6">
    <source>
        <dbReference type="PROSITE" id="PS51999"/>
    </source>
</evidence>
<dbReference type="Pfam" id="PF06839">
    <property type="entry name" value="Zn_ribbon_GRF"/>
    <property type="match status" value="1"/>
</dbReference>
<dbReference type="InterPro" id="IPR010666">
    <property type="entry name" value="Znf_GRF"/>
</dbReference>
<evidence type="ECO:0000256" key="3">
    <source>
        <dbReference type="ARBA" id="ARBA00022833"/>
    </source>
</evidence>
<dbReference type="Proteomes" id="UP001180020">
    <property type="component" value="Unassembled WGS sequence"/>
</dbReference>
<evidence type="ECO:0000256" key="2">
    <source>
        <dbReference type="ARBA" id="ARBA00022771"/>
    </source>
</evidence>
<sequence>MDQSNTASSHGPTSCNHCYCGNNEVLKQSRTASNPGRWFWVCPERKASNDINCCNFFEWQNKSIGSMNRMLESNEGISSMMARFEAVEKRLTKVEAIKERLTEVEVRLAILEHRNEKHRTQQISPMWQDLEH</sequence>
<reference evidence="7" key="1">
    <citation type="journal article" date="2023" name="Nat. Commun.">
        <title>Diploid and tetraploid genomes of Acorus and the evolution of monocots.</title>
        <authorList>
            <person name="Ma L."/>
            <person name="Liu K.W."/>
            <person name="Li Z."/>
            <person name="Hsiao Y.Y."/>
            <person name="Qi Y."/>
            <person name="Fu T."/>
            <person name="Tang G.D."/>
            <person name="Zhang D."/>
            <person name="Sun W.H."/>
            <person name="Liu D.K."/>
            <person name="Li Y."/>
            <person name="Chen G.Z."/>
            <person name="Liu X.D."/>
            <person name="Liao X.Y."/>
            <person name="Jiang Y.T."/>
            <person name="Yu X."/>
            <person name="Hao Y."/>
            <person name="Huang J."/>
            <person name="Zhao X.W."/>
            <person name="Ke S."/>
            <person name="Chen Y.Y."/>
            <person name="Wu W.L."/>
            <person name="Hsu J.L."/>
            <person name="Lin Y.F."/>
            <person name="Huang M.D."/>
            <person name="Li C.Y."/>
            <person name="Huang L."/>
            <person name="Wang Z.W."/>
            <person name="Zhao X."/>
            <person name="Zhong W.Y."/>
            <person name="Peng D.H."/>
            <person name="Ahmad S."/>
            <person name="Lan S."/>
            <person name="Zhang J.S."/>
            <person name="Tsai W.C."/>
            <person name="Van de Peer Y."/>
            <person name="Liu Z.J."/>
        </authorList>
    </citation>
    <scope>NUCLEOTIDE SEQUENCE</scope>
    <source>
        <strain evidence="7">CP</strain>
    </source>
</reference>
<protein>
    <recommendedName>
        <fullName evidence="6">GRF-type domain-containing protein</fullName>
    </recommendedName>
</protein>
<dbReference type="PANTHER" id="PTHR33248">
    <property type="entry name" value="ZINC ION-BINDING PROTEIN"/>
    <property type="match status" value="1"/>
</dbReference>
<keyword evidence="8" id="KW-1185">Reference proteome</keyword>
<reference evidence="7" key="2">
    <citation type="submission" date="2023-06" db="EMBL/GenBank/DDBJ databases">
        <authorList>
            <person name="Ma L."/>
            <person name="Liu K.-W."/>
            <person name="Li Z."/>
            <person name="Hsiao Y.-Y."/>
            <person name="Qi Y."/>
            <person name="Fu T."/>
            <person name="Tang G."/>
            <person name="Zhang D."/>
            <person name="Sun W.-H."/>
            <person name="Liu D.-K."/>
            <person name="Li Y."/>
            <person name="Chen G.-Z."/>
            <person name="Liu X.-D."/>
            <person name="Liao X.-Y."/>
            <person name="Jiang Y.-T."/>
            <person name="Yu X."/>
            <person name="Hao Y."/>
            <person name="Huang J."/>
            <person name="Zhao X.-W."/>
            <person name="Ke S."/>
            <person name="Chen Y.-Y."/>
            <person name="Wu W.-L."/>
            <person name="Hsu J.-L."/>
            <person name="Lin Y.-F."/>
            <person name="Huang M.-D."/>
            <person name="Li C.-Y."/>
            <person name="Huang L."/>
            <person name="Wang Z.-W."/>
            <person name="Zhao X."/>
            <person name="Zhong W.-Y."/>
            <person name="Peng D.-H."/>
            <person name="Ahmad S."/>
            <person name="Lan S."/>
            <person name="Zhang J.-S."/>
            <person name="Tsai W.-C."/>
            <person name="Van De Peer Y."/>
            <person name="Liu Z.-J."/>
        </authorList>
    </citation>
    <scope>NUCLEOTIDE SEQUENCE</scope>
    <source>
        <strain evidence="7">CP</strain>
        <tissue evidence="7">Leaves</tissue>
    </source>
</reference>
<dbReference type="EMBL" id="JAUJYO010000011">
    <property type="protein sequence ID" value="KAK1303378.1"/>
    <property type="molecule type" value="Genomic_DNA"/>
</dbReference>
<evidence type="ECO:0000313" key="8">
    <source>
        <dbReference type="Proteomes" id="UP001180020"/>
    </source>
</evidence>
<feature type="coiled-coil region" evidence="5">
    <location>
        <begin position="84"/>
        <end position="121"/>
    </location>
</feature>
<evidence type="ECO:0000313" key="7">
    <source>
        <dbReference type="EMBL" id="KAK1303378.1"/>
    </source>
</evidence>
<keyword evidence="2 4" id="KW-0863">Zinc-finger</keyword>
<evidence type="ECO:0000256" key="5">
    <source>
        <dbReference type="SAM" id="Coils"/>
    </source>
</evidence>
<gene>
    <name evidence="7" type="ORF">QJS10_CPB11g00717</name>
</gene>
<keyword evidence="5" id="KW-0175">Coiled coil</keyword>